<dbReference type="Gene3D" id="6.10.140.530">
    <property type="match status" value="1"/>
</dbReference>
<dbReference type="InterPro" id="IPR005114">
    <property type="entry name" value="Helicase_assoc"/>
</dbReference>
<feature type="domain" description="Helicase-associated" evidence="2">
    <location>
        <begin position="27"/>
        <end position="84"/>
    </location>
</feature>
<accession>A0ABU9WW02</accession>
<protein>
    <submittedName>
        <fullName evidence="3">Helicase associated domain-containing protein</fullName>
    </submittedName>
</protein>
<gene>
    <name evidence="3" type="ORF">ABCQ75_02190</name>
</gene>
<reference evidence="3 4" key="1">
    <citation type="submission" date="2024-05" db="EMBL/GenBank/DDBJ databases">
        <title>Sinomonas sp. nov., isolated from a waste landfill.</title>
        <authorList>
            <person name="Zhao Y."/>
        </authorList>
    </citation>
    <scope>NUCLEOTIDE SEQUENCE [LARGE SCALE GENOMIC DNA]</scope>
    <source>
        <strain evidence="3 4">CCTCC AB2014300</strain>
    </source>
</reference>
<dbReference type="Proteomes" id="UP001422074">
    <property type="component" value="Unassembled WGS sequence"/>
</dbReference>
<sequence length="162" mass="18284">MDQQLRRELARQISGLPARTAAPVEPDRFLARLSEARRFQQEHGRLPSPTAADPAEARAGQWLRGQRQQARHGTLDAQHHALLADTLGRHWDDPAARERAVQFWTTRTAELEDFAARQGRPPASASRGAERGLYKWAWKARRDRTLAAARPDLAARIDAAMR</sequence>
<evidence type="ECO:0000256" key="1">
    <source>
        <dbReference type="SAM" id="MobiDB-lite"/>
    </source>
</evidence>
<evidence type="ECO:0000313" key="4">
    <source>
        <dbReference type="Proteomes" id="UP001422074"/>
    </source>
</evidence>
<dbReference type="RefSeq" id="WP_345882843.1">
    <property type="nucleotide sequence ID" value="NZ_JBDFRB010000001.1"/>
</dbReference>
<proteinExistence type="predicted"/>
<comment type="caution">
    <text evidence="3">The sequence shown here is derived from an EMBL/GenBank/DDBJ whole genome shotgun (WGS) entry which is preliminary data.</text>
</comment>
<feature type="region of interest" description="Disordered" evidence="1">
    <location>
        <begin position="33"/>
        <end position="74"/>
    </location>
</feature>
<organism evidence="3 4">
    <name type="scientific">Sinomonas halotolerans</name>
    <dbReference type="NCBI Taxonomy" id="1644133"/>
    <lineage>
        <taxon>Bacteria</taxon>
        <taxon>Bacillati</taxon>
        <taxon>Actinomycetota</taxon>
        <taxon>Actinomycetes</taxon>
        <taxon>Micrococcales</taxon>
        <taxon>Micrococcaceae</taxon>
        <taxon>Sinomonas</taxon>
    </lineage>
</organism>
<evidence type="ECO:0000313" key="3">
    <source>
        <dbReference type="EMBL" id="MEN2743349.1"/>
    </source>
</evidence>
<dbReference type="EMBL" id="JBDFRB010000001">
    <property type="protein sequence ID" value="MEN2743349.1"/>
    <property type="molecule type" value="Genomic_DNA"/>
</dbReference>
<keyword evidence="4" id="KW-1185">Reference proteome</keyword>
<feature type="compositionally biased region" description="Basic and acidic residues" evidence="1">
    <location>
        <begin position="33"/>
        <end position="45"/>
    </location>
</feature>
<evidence type="ECO:0000259" key="2">
    <source>
        <dbReference type="Pfam" id="PF03457"/>
    </source>
</evidence>
<name>A0ABU9WW02_9MICC</name>
<dbReference type="Pfam" id="PF03457">
    <property type="entry name" value="HA"/>
    <property type="match status" value="1"/>
</dbReference>